<keyword evidence="2" id="KW-1185">Reference proteome</keyword>
<dbReference type="InterPro" id="IPR049728">
    <property type="entry name" value="BA3454-like"/>
</dbReference>
<organism evidence="1 2">
    <name type="scientific">Peribacillus glennii</name>
    <dbReference type="NCBI Taxonomy" id="2303991"/>
    <lineage>
        <taxon>Bacteria</taxon>
        <taxon>Bacillati</taxon>
        <taxon>Bacillota</taxon>
        <taxon>Bacilli</taxon>
        <taxon>Bacillales</taxon>
        <taxon>Bacillaceae</taxon>
        <taxon>Peribacillus</taxon>
    </lineage>
</organism>
<dbReference type="EMBL" id="QVTD01000008">
    <property type="protein sequence ID" value="RFU62867.1"/>
    <property type="molecule type" value="Genomic_DNA"/>
</dbReference>
<dbReference type="RefSeq" id="WP_117322994.1">
    <property type="nucleotide sequence ID" value="NZ_QVTD01000008.1"/>
</dbReference>
<comment type="caution">
    <text evidence="1">The sequence shown here is derived from an EMBL/GenBank/DDBJ whole genome shotgun (WGS) entry which is preliminary data.</text>
</comment>
<sequence>MVQVTVKIDYLGKSYQTNVLAKREEEEEEIFRKALEQVEKQWTD</sequence>
<accession>A0A372LBC6</accession>
<dbReference type="NCBIfam" id="NF033491">
    <property type="entry name" value="BA3454_fam"/>
    <property type="match status" value="1"/>
</dbReference>
<dbReference type="Proteomes" id="UP000262939">
    <property type="component" value="Unassembled WGS sequence"/>
</dbReference>
<proteinExistence type="predicted"/>
<dbReference type="AlphaFoldDB" id="A0A372LBC6"/>
<evidence type="ECO:0000313" key="1">
    <source>
        <dbReference type="EMBL" id="RFU62867.1"/>
    </source>
</evidence>
<reference evidence="1 2" key="1">
    <citation type="submission" date="2018-08" db="EMBL/GenBank/DDBJ databases">
        <title>Bacillus chawlae sp. nov., Bacillus glennii sp. nov., and Bacillus saganii sp. nov. Isolated from the Vehicle Assembly Building at Kennedy Space Center where the Viking Spacecraft were Assembled.</title>
        <authorList>
            <person name="Seuylemezian A."/>
            <person name="Vaishampayan P."/>
        </authorList>
    </citation>
    <scope>NUCLEOTIDE SEQUENCE [LARGE SCALE GENOMIC DNA]</scope>
    <source>
        <strain evidence="1 2">V44-8</strain>
    </source>
</reference>
<evidence type="ECO:0000313" key="2">
    <source>
        <dbReference type="Proteomes" id="UP000262939"/>
    </source>
</evidence>
<name>A0A372LBC6_9BACI</name>
<protein>
    <submittedName>
        <fullName evidence="1">BA3454 family stress response protein</fullName>
    </submittedName>
</protein>
<gene>
    <name evidence="1" type="ORF">D0466_13015</name>
</gene>